<dbReference type="InterPro" id="IPR051310">
    <property type="entry name" value="MCP_chemotaxis"/>
</dbReference>
<proteinExistence type="inferred from homology"/>
<sequence>MNDTMIGKTFFDRINLLKNLSVLTKLALSTGIFLLVIGFVSYELLKKWNEDVDTIRSELVGVQYIDPIYQIIQQLQIHRGQSNAFLNGAPLAREAAETAARKADQSLVNLLTLIDQQKDPVNIRQNIVDLQESWQRLSQKSFQGPAADIFAEHSDLIGRFIRTIVLISDRSSLTMDSEFDSLYLVISVAFRNHFLAEALGKIRGTGTGMIASGNLSKANLVKLAMLVGTVNIGGVEDSFANIYAANPALKDQLGATTDSMLEASRSFMDYTMELVNENITVSSDEFFQAGTKAVNQIFTSTPKLTAALTSLLQTRLDTMMVLWTRLVFSLVIGLCISLLVLLVTIVGINRSLKQVVGIFALIEKGKYDNKFFVSSKDELGQLQSALQRMQATLKDNVEKQQRISSENIRIRQALDNVSTGAMVADDDANIVYINRSAKRLMIENEAKIKRDLPNFNGNELIGKNIDLFHKKPAHQRNLLAGLTGSYDTEIGISGLTFGLTASPVFDDHGNRIGSVLEWRDRTVEVAIEKEIDQLIESATNGDLTVRVVLEGKTGFYRKLAEGLNSLLVVSEGVVNETARMFESLASGNLRQRINTDYKGTFNKLKNDANATVDKLTDVLSRISDAANTVSTAADEIAHGNMDLSQRTEEQASSLEETASSMEQMTGTVKQSAEHAYNVNIATNEAKKQAQIGGGMVEQTISAISEINRSSKQISDIITVIDDIAFQTNLLALNAAVEAARAGEQGRGFAVVASEVRSLAQRSASAAKEIKDLIRDSVEKVEQGTELVNESGKTLLEIVTAIEKVSSMINDISNSAQEQTAGIEQVNQAVSQMDTMTQQNAALVEQASAAGQTMAEQARNMINLIEFFQIENSATGTQGKRPLKTVSAMPSRKAVNKNPVKTTKSSDEWEDF</sequence>
<dbReference type="SMART" id="SM00304">
    <property type="entry name" value="HAMP"/>
    <property type="match status" value="2"/>
</dbReference>
<keyword evidence="2" id="KW-0488">Methylation</keyword>
<keyword evidence="7" id="KW-0472">Membrane</keyword>
<dbReference type="GO" id="GO:0006935">
    <property type="term" value="P:chemotaxis"/>
    <property type="evidence" value="ECO:0007669"/>
    <property type="project" value="InterPro"/>
</dbReference>
<dbReference type="RefSeq" id="WP_082070813.1">
    <property type="nucleotide sequence ID" value="NZ_CP007142.1"/>
</dbReference>
<dbReference type="AlphaFoldDB" id="A0A0C5VSM2"/>
<dbReference type="Pfam" id="PF18947">
    <property type="entry name" value="HAMP_2"/>
    <property type="match status" value="1"/>
</dbReference>
<dbReference type="InterPro" id="IPR035965">
    <property type="entry name" value="PAS-like_dom_sf"/>
</dbReference>
<evidence type="ECO:0000313" key="11">
    <source>
        <dbReference type="EMBL" id="AJQ96328.1"/>
    </source>
</evidence>
<dbReference type="Proteomes" id="UP000032266">
    <property type="component" value="Chromosome"/>
</dbReference>
<evidence type="ECO:0000313" key="12">
    <source>
        <dbReference type="Proteomes" id="UP000032266"/>
    </source>
</evidence>
<dbReference type="InterPro" id="IPR004089">
    <property type="entry name" value="MCPsignal_dom"/>
</dbReference>
<feature type="domain" description="T-SNARE coiled-coil homology" evidence="9">
    <location>
        <begin position="784"/>
        <end position="846"/>
    </location>
</feature>
<dbReference type="PRINTS" id="PR00260">
    <property type="entry name" value="CHEMTRNSDUCR"/>
</dbReference>
<dbReference type="Gene3D" id="6.10.340.10">
    <property type="match status" value="1"/>
</dbReference>
<evidence type="ECO:0000259" key="8">
    <source>
        <dbReference type="PROSITE" id="PS50111"/>
    </source>
</evidence>
<dbReference type="InterPro" id="IPR004090">
    <property type="entry name" value="Chemotax_Me-accpt_rcpt"/>
</dbReference>
<feature type="region of interest" description="Disordered" evidence="6">
    <location>
        <begin position="875"/>
        <end position="911"/>
    </location>
</feature>
<dbReference type="KEGG" id="gsn:YC6258_04294"/>
<dbReference type="Pfam" id="PF13188">
    <property type="entry name" value="PAS_8"/>
    <property type="match status" value="1"/>
</dbReference>
<evidence type="ECO:0000256" key="1">
    <source>
        <dbReference type="ARBA" id="ARBA00004370"/>
    </source>
</evidence>
<dbReference type="PANTHER" id="PTHR43531:SF14">
    <property type="entry name" value="METHYL-ACCEPTING CHEMOTAXIS PROTEIN I-RELATED"/>
    <property type="match status" value="1"/>
</dbReference>
<dbReference type="FunFam" id="1.10.287.950:FF:000001">
    <property type="entry name" value="Methyl-accepting chemotaxis sensory transducer"/>
    <property type="match status" value="1"/>
</dbReference>
<dbReference type="PANTHER" id="PTHR43531">
    <property type="entry name" value="PROTEIN ICFG"/>
    <property type="match status" value="1"/>
</dbReference>
<dbReference type="SUPFAM" id="SSF158472">
    <property type="entry name" value="HAMP domain-like"/>
    <property type="match status" value="1"/>
</dbReference>
<keyword evidence="7" id="KW-1133">Transmembrane helix</keyword>
<evidence type="ECO:0000256" key="6">
    <source>
        <dbReference type="SAM" id="MobiDB-lite"/>
    </source>
</evidence>
<dbReference type="HOGENOM" id="CLU_000445_107_22_6"/>
<evidence type="ECO:0000256" key="4">
    <source>
        <dbReference type="ARBA" id="ARBA00029447"/>
    </source>
</evidence>
<keyword evidence="12" id="KW-1185">Reference proteome</keyword>
<dbReference type="SMART" id="SM00283">
    <property type="entry name" value="MA"/>
    <property type="match status" value="1"/>
</dbReference>
<accession>A0A0C5VSM2</accession>
<comment type="similarity">
    <text evidence="4">Belongs to the methyl-accepting chemotaxis (MCP) protein family.</text>
</comment>
<dbReference type="STRING" id="1445510.YC6258_04294"/>
<dbReference type="SUPFAM" id="SSF55785">
    <property type="entry name" value="PYP-like sensor domain (PAS domain)"/>
    <property type="match status" value="1"/>
</dbReference>
<dbReference type="GO" id="GO:0007165">
    <property type="term" value="P:signal transduction"/>
    <property type="evidence" value="ECO:0007669"/>
    <property type="project" value="UniProtKB-KW"/>
</dbReference>
<name>A0A0C5VSM2_9GAMM</name>
<dbReference type="Pfam" id="PF00015">
    <property type="entry name" value="MCPsignal"/>
    <property type="match status" value="1"/>
</dbReference>
<dbReference type="PROSITE" id="PS50111">
    <property type="entry name" value="CHEMOTAXIS_TRANSDUC_2"/>
    <property type="match status" value="1"/>
</dbReference>
<evidence type="ECO:0000256" key="2">
    <source>
        <dbReference type="ARBA" id="ARBA00022481"/>
    </source>
</evidence>
<comment type="subcellular location">
    <subcellularLocation>
        <location evidence="1">Membrane</location>
    </subcellularLocation>
</comment>
<evidence type="ECO:0000256" key="5">
    <source>
        <dbReference type="PROSITE-ProRule" id="PRU00284"/>
    </source>
</evidence>
<dbReference type="CDD" id="cd00130">
    <property type="entry name" value="PAS"/>
    <property type="match status" value="1"/>
</dbReference>
<feature type="transmembrane region" description="Helical" evidence="7">
    <location>
        <begin position="326"/>
        <end position="348"/>
    </location>
</feature>
<dbReference type="Pfam" id="PF00672">
    <property type="entry name" value="HAMP"/>
    <property type="match status" value="1"/>
</dbReference>
<dbReference type="Gene3D" id="1.10.287.950">
    <property type="entry name" value="Methyl-accepting chemotaxis protein"/>
    <property type="match status" value="1"/>
</dbReference>
<keyword evidence="7" id="KW-0812">Transmembrane</keyword>
<keyword evidence="3 5" id="KW-0807">Transducer</keyword>
<dbReference type="SUPFAM" id="SSF58104">
    <property type="entry name" value="Methyl-accepting chemotaxis protein (MCP) signaling domain"/>
    <property type="match status" value="1"/>
</dbReference>
<protein>
    <submittedName>
        <fullName evidence="11">Methyl-accepting chemotaxis protein</fullName>
    </submittedName>
</protein>
<dbReference type="Gene3D" id="3.30.450.20">
    <property type="entry name" value="PAS domain"/>
    <property type="match status" value="1"/>
</dbReference>
<gene>
    <name evidence="11" type="ORF">YC6258_04294</name>
</gene>
<dbReference type="CDD" id="cd11386">
    <property type="entry name" value="MCP_signal"/>
    <property type="match status" value="1"/>
</dbReference>
<dbReference type="PROSITE" id="PS50885">
    <property type="entry name" value="HAMP"/>
    <property type="match status" value="1"/>
</dbReference>
<dbReference type="PROSITE" id="PS50192">
    <property type="entry name" value="T_SNARE"/>
    <property type="match status" value="1"/>
</dbReference>
<organism evidence="11 12">
    <name type="scientific">Gynuella sunshinyii YC6258</name>
    <dbReference type="NCBI Taxonomy" id="1445510"/>
    <lineage>
        <taxon>Bacteria</taxon>
        <taxon>Pseudomonadati</taxon>
        <taxon>Pseudomonadota</taxon>
        <taxon>Gammaproteobacteria</taxon>
        <taxon>Oceanospirillales</taxon>
        <taxon>Saccharospirillaceae</taxon>
        <taxon>Gynuella</taxon>
    </lineage>
</organism>
<feature type="domain" description="HAMP" evidence="10">
    <location>
        <begin position="346"/>
        <end position="398"/>
    </location>
</feature>
<dbReference type="InterPro" id="IPR000727">
    <property type="entry name" value="T_SNARE_dom"/>
</dbReference>
<evidence type="ECO:0000256" key="3">
    <source>
        <dbReference type="ARBA" id="ARBA00023224"/>
    </source>
</evidence>
<dbReference type="PATRIC" id="fig|1445510.3.peg.4262"/>
<evidence type="ECO:0000259" key="10">
    <source>
        <dbReference type="PROSITE" id="PS50885"/>
    </source>
</evidence>
<dbReference type="GO" id="GO:0004888">
    <property type="term" value="F:transmembrane signaling receptor activity"/>
    <property type="evidence" value="ECO:0007669"/>
    <property type="project" value="InterPro"/>
</dbReference>
<evidence type="ECO:0000256" key="7">
    <source>
        <dbReference type="SAM" id="Phobius"/>
    </source>
</evidence>
<feature type="domain" description="Methyl-accepting transducer" evidence="8">
    <location>
        <begin position="625"/>
        <end position="854"/>
    </location>
</feature>
<dbReference type="FunFam" id="3.30.450.20:FF:000075">
    <property type="entry name" value="Methyl-accepting chemotaxis protein"/>
    <property type="match status" value="1"/>
</dbReference>
<dbReference type="InterPro" id="IPR000014">
    <property type="entry name" value="PAS"/>
</dbReference>
<feature type="transmembrane region" description="Helical" evidence="7">
    <location>
        <begin position="20"/>
        <end position="40"/>
    </location>
</feature>
<reference evidence="11 12" key="1">
    <citation type="submission" date="2014-01" db="EMBL/GenBank/DDBJ databases">
        <title>Full genme sequencing of cellulolytic bacterium Gynuella sunshinyii YC6258T gen. nov., sp. nov.</title>
        <authorList>
            <person name="Khan H."/>
            <person name="Chung E.J."/>
            <person name="Chung Y.R."/>
        </authorList>
    </citation>
    <scope>NUCLEOTIDE SEQUENCE [LARGE SCALE GENOMIC DNA]</scope>
    <source>
        <strain evidence="11 12">YC6258</strain>
    </source>
</reference>
<dbReference type="CDD" id="cd06225">
    <property type="entry name" value="HAMP"/>
    <property type="match status" value="1"/>
</dbReference>
<dbReference type="GO" id="GO:0005886">
    <property type="term" value="C:plasma membrane"/>
    <property type="evidence" value="ECO:0007669"/>
    <property type="project" value="TreeGrafter"/>
</dbReference>
<dbReference type="InterPro" id="IPR003660">
    <property type="entry name" value="HAMP_dom"/>
</dbReference>
<dbReference type="EMBL" id="CP007142">
    <property type="protein sequence ID" value="AJQ96328.1"/>
    <property type="molecule type" value="Genomic_DNA"/>
</dbReference>
<evidence type="ECO:0000259" key="9">
    <source>
        <dbReference type="PROSITE" id="PS50192"/>
    </source>
</evidence>